<dbReference type="PANTHER" id="PTHR45646:SF11">
    <property type="entry name" value="SERINE_THREONINE-PROTEIN KINASE DOA"/>
    <property type="match status" value="1"/>
</dbReference>
<evidence type="ECO:0000256" key="7">
    <source>
        <dbReference type="SAM" id="MobiDB-lite"/>
    </source>
</evidence>
<proteinExistence type="predicted"/>
<dbReference type="EMBL" id="JAWHQM010000039">
    <property type="protein sequence ID" value="KAK5634288.1"/>
    <property type="molecule type" value="Genomic_DNA"/>
</dbReference>
<dbReference type="GO" id="GO:0005634">
    <property type="term" value="C:nucleus"/>
    <property type="evidence" value="ECO:0007669"/>
    <property type="project" value="TreeGrafter"/>
</dbReference>
<gene>
    <name evidence="9" type="ORF">RRF57_010002</name>
</gene>
<comment type="caution">
    <text evidence="9">The sequence shown here is derived from an EMBL/GenBank/DDBJ whole genome shotgun (WGS) entry which is preliminary data.</text>
</comment>
<feature type="domain" description="Protein kinase" evidence="8">
    <location>
        <begin position="79"/>
        <end position="497"/>
    </location>
</feature>
<sequence length="542" mass="61235">MSTGINVDVLAQGSQVEASDQGTQPESDVDTPKDEQVESGESEYIEYRPIGVDNIENIDLYNKGGHHPVNLGDVLNGRYEVVHKLGNGGFGLVWLCQDTKTNKWRALKILTAIDSAHSKEEKVYKHLLQTSSPMELENNHLVMPSEQFWIDGPNGRHYCIVLPVLGQNAADWRSYTLKDKIRENNGRVSNQVQIELHRVCADLVQAVRYLHERGVCHGDLKARNVLMRVEGLDKISKTEMLKLLGKPSTFRVETESGKSPAPHAPEYIIVPAYGWWEGITTSSPAITDFGESYLISDPPNFNVMSFGYAPPEVIWEKTFQPGFHSDIWSLAATLYELVCDEAMFDDQDVGCILRDFEFFLGGLPQPYRAVYFEEWRAMSGRPLDTATQKENQTGAIDEVRWEKRTIKSKYESLIEEREAIVKRTGYADHFEAALGAPSCYCPNIHNEELTLDERNERIYIHLPREDVIGVADLLRKMIRYDPAKRITISEVANHPWIKKSSKVPATTYLLAQLNPGRVVKALAILSAAVIVYVSRSRRSQSI</sequence>
<dbReference type="AlphaFoldDB" id="A0AAN7URK8"/>
<protein>
    <recommendedName>
        <fullName evidence="8">Protein kinase domain-containing protein</fullName>
    </recommendedName>
</protein>
<evidence type="ECO:0000313" key="9">
    <source>
        <dbReference type="EMBL" id="KAK5634288.1"/>
    </source>
</evidence>
<dbReference type="Pfam" id="PF00069">
    <property type="entry name" value="Pkinase"/>
    <property type="match status" value="2"/>
</dbReference>
<dbReference type="GO" id="GO:0005524">
    <property type="term" value="F:ATP binding"/>
    <property type="evidence" value="ECO:0007669"/>
    <property type="project" value="UniProtKB-UniRule"/>
</dbReference>
<organism evidence="9 10">
    <name type="scientific">Xylaria bambusicola</name>
    <dbReference type="NCBI Taxonomy" id="326684"/>
    <lineage>
        <taxon>Eukaryota</taxon>
        <taxon>Fungi</taxon>
        <taxon>Dikarya</taxon>
        <taxon>Ascomycota</taxon>
        <taxon>Pezizomycotina</taxon>
        <taxon>Sordariomycetes</taxon>
        <taxon>Xylariomycetidae</taxon>
        <taxon>Xylariales</taxon>
        <taxon>Xylariaceae</taxon>
        <taxon>Xylaria</taxon>
    </lineage>
</organism>
<dbReference type="InterPro" id="IPR008271">
    <property type="entry name" value="Ser/Thr_kinase_AS"/>
</dbReference>
<dbReference type="GO" id="GO:0004674">
    <property type="term" value="F:protein serine/threonine kinase activity"/>
    <property type="evidence" value="ECO:0007669"/>
    <property type="project" value="UniProtKB-KW"/>
</dbReference>
<keyword evidence="2" id="KW-0808">Transferase</keyword>
<name>A0AAN7URK8_9PEZI</name>
<feature type="binding site" evidence="6">
    <location>
        <position position="108"/>
    </location>
    <ligand>
        <name>ATP</name>
        <dbReference type="ChEBI" id="CHEBI:30616"/>
    </ligand>
</feature>
<dbReference type="InterPro" id="IPR011009">
    <property type="entry name" value="Kinase-like_dom_sf"/>
</dbReference>
<keyword evidence="4" id="KW-0418">Kinase</keyword>
<dbReference type="PROSITE" id="PS00107">
    <property type="entry name" value="PROTEIN_KINASE_ATP"/>
    <property type="match status" value="1"/>
</dbReference>
<evidence type="ECO:0000256" key="4">
    <source>
        <dbReference type="ARBA" id="ARBA00022777"/>
    </source>
</evidence>
<dbReference type="Gene3D" id="3.30.200.20">
    <property type="entry name" value="Phosphorylase Kinase, domain 1"/>
    <property type="match status" value="1"/>
</dbReference>
<dbReference type="Gene3D" id="1.10.510.10">
    <property type="entry name" value="Transferase(Phosphotransferase) domain 1"/>
    <property type="match status" value="1"/>
</dbReference>
<keyword evidence="1" id="KW-0723">Serine/threonine-protein kinase</keyword>
<dbReference type="SUPFAM" id="SSF56112">
    <property type="entry name" value="Protein kinase-like (PK-like)"/>
    <property type="match status" value="1"/>
</dbReference>
<evidence type="ECO:0000256" key="2">
    <source>
        <dbReference type="ARBA" id="ARBA00022679"/>
    </source>
</evidence>
<keyword evidence="3 6" id="KW-0547">Nucleotide-binding</keyword>
<accession>A0AAN7URK8</accession>
<evidence type="ECO:0000313" key="10">
    <source>
        <dbReference type="Proteomes" id="UP001305414"/>
    </source>
</evidence>
<feature type="compositionally biased region" description="Polar residues" evidence="7">
    <location>
        <begin position="12"/>
        <end position="26"/>
    </location>
</feature>
<evidence type="ECO:0000256" key="6">
    <source>
        <dbReference type="PROSITE-ProRule" id="PRU10141"/>
    </source>
</evidence>
<feature type="region of interest" description="Disordered" evidence="7">
    <location>
        <begin position="1"/>
        <end position="41"/>
    </location>
</feature>
<keyword evidence="10" id="KW-1185">Reference proteome</keyword>
<keyword evidence="5 6" id="KW-0067">ATP-binding</keyword>
<reference evidence="9 10" key="1">
    <citation type="submission" date="2023-10" db="EMBL/GenBank/DDBJ databases">
        <title>Draft genome sequence of Xylaria bambusicola isolate GMP-LS, the root and basal stem rot pathogen of sugarcane in Indonesia.</title>
        <authorList>
            <person name="Selvaraj P."/>
            <person name="Muralishankar V."/>
            <person name="Muruganantham S."/>
            <person name="Sp S."/>
            <person name="Haryani S."/>
            <person name="Lau K.J.X."/>
            <person name="Naqvi N.I."/>
        </authorList>
    </citation>
    <scope>NUCLEOTIDE SEQUENCE [LARGE SCALE GENOMIC DNA]</scope>
    <source>
        <strain evidence="9">GMP-LS</strain>
    </source>
</reference>
<evidence type="ECO:0000256" key="3">
    <source>
        <dbReference type="ARBA" id="ARBA00022741"/>
    </source>
</evidence>
<dbReference type="InterPro" id="IPR051175">
    <property type="entry name" value="CLK_kinases"/>
</dbReference>
<dbReference type="PROSITE" id="PS50011">
    <property type="entry name" value="PROTEIN_KINASE_DOM"/>
    <property type="match status" value="1"/>
</dbReference>
<dbReference type="InterPro" id="IPR000719">
    <property type="entry name" value="Prot_kinase_dom"/>
</dbReference>
<evidence type="ECO:0000256" key="1">
    <source>
        <dbReference type="ARBA" id="ARBA00022527"/>
    </source>
</evidence>
<evidence type="ECO:0000256" key="5">
    <source>
        <dbReference type="ARBA" id="ARBA00022840"/>
    </source>
</evidence>
<dbReference type="PANTHER" id="PTHR45646">
    <property type="entry name" value="SERINE/THREONINE-PROTEIN KINASE DOA-RELATED"/>
    <property type="match status" value="1"/>
</dbReference>
<dbReference type="InterPro" id="IPR017441">
    <property type="entry name" value="Protein_kinase_ATP_BS"/>
</dbReference>
<dbReference type="SMART" id="SM00220">
    <property type="entry name" value="S_TKc"/>
    <property type="match status" value="1"/>
</dbReference>
<dbReference type="PROSITE" id="PS00108">
    <property type="entry name" value="PROTEIN_KINASE_ST"/>
    <property type="match status" value="1"/>
</dbReference>
<evidence type="ECO:0000259" key="8">
    <source>
        <dbReference type="PROSITE" id="PS50011"/>
    </source>
</evidence>
<dbReference type="Proteomes" id="UP001305414">
    <property type="component" value="Unassembled WGS sequence"/>
</dbReference>